<gene>
    <name evidence="1" type="ORF">J0A68_04905</name>
</gene>
<sequence>MKTVLFILLSFISTTSFGQLSERDSEKADFLIENFRNHTDSSRQLTNSASIDYISDSLFKAIILTLGNGDKIVLDIRYKDNSQGYTELGADFVNYVLIKHRGQGSENPEQLRVINKKNGDDKWLGDYPFYLDTKNEIGVYETLINSFSKIVIHNFSTDKTEFYPTPDTICSCCDCFEIIEFNDKFFTVRYSDLENNTTEQRIERKE</sequence>
<dbReference type="RefSeq" id="WP_206577064.1">
    <property type="nucleotide sequence ID" value="NZ_JAFKCT010000001.1"/>
</dbReference>
<reference evidence="1 2" key="1">
    <citation type="submission" date="2021-03" db="EMBL/GenBank/DDBJ databases">
        <title>novel species isolated from a fishpond in China.</title>
        <authorList>
            <person name="Lu H."/>
            <person name="Cai Z."/>
        </authorList>
    </citation>
    <scope>NUCLEOTIDE SEQUENCE [LARGE SCALE GENOMIC DNA]</scope>
    <source>
        <strain evidence="1 2">H41</strain>
    </source>
</reference>
<proteinExistence type="predicted"/>
<dbReference type="Proteomes" id="UP000664317">
    <property type="component" value="Unassembled WGS sequence"/>
</dbReference>
<evidence type="ECO:0000313" key="2">
    <source>
        <dbReference type="Proteomes" id="UP000664317"/>
    </source>
</evidence>
<protein>
    <submittedName>
        <fullName evidence="1">Uncharacterized protein</fullName>
    </submittedName>
</protein>
<dbReference type="EMBL" id="JAFKCT010000001">
    <property type="protein sequence ID" value="MBN7810284.1"/>
    <property type="molecule type" value="Genomic_DNA"/>
</dbReference>
<organism evidence="1 2">
    <name type="scientific">Algoriphagus oliviformis</name>
    <dbReference type="NCBI Taxonomy" id="2811231"/>
    <lineage>
        <taxon>Bacteria</taxon>
        <taxon>Pseudomonadati</taxon>
        <taxon>Bacteroidota</taxon>
        <taxon>Cytophagia</taxon>
        <taxon>Cytophagales</taxon>
        <taxon>Cyclobacteriaceae</taxon>
        <taxon>Algoriphagus</taxon>
    </lineage>
</organism>
<comment type="caution">
    <text evidence="1">The sequence shown here is derived from an EMBL/GenBank/DDBJ whole genome shotgun (WGS) entry which is preliminary data.</text>
</comment>
<keyword evidence="2" id="KW-1185">Reference proteome</keyword>
<evidence type="ECO:0000313" key="1">
    <source>
        <dbReference type="EMBL" id="MBN7810284.1"/>
    </source>
</evidence>
<accession>A0ABS3C0Y7</accession>
<name>A0ABS3C0Y7_9BACT</name>